<feature type="non-terminal residue" evidence="1">
    <location>
        <position position="1"/>
    </location>
</feature>
<protein>
    <submittedName>
        <fullName evidence="1">Uncharacterized protein</fullName>
    </submittedName>
</protein>
<evidence type="ECO:0000313" key="1">
    <source>
        <dbReference type="EMBL" id="KAF9995120.1"/>
    </source>
</evidence>
<keyword evidence="2" id="KW-1185">Reference proteome</keyword>
<dbReference type="EMBL" id="JAAAID010003919">
    <property type="protein sequence ID" value="KAF9995120.1"/>
    <property type="molecule type" value="Genomic_DNA"/>
</dbReference>
<dbReference type="Proteomes" id="UP000703661">
    <property type="component" value="Unassembled WGS sequence"/>
</dbReference>
<sequence length="131" mass="14278">GSSLSDIATLTAVEFFNKHANVAQGHATEAERYGTKTKVGLVLDGAPYHRIHTGSIPHGYAEVNVVINDGGTEIPSMMVAGHVGAHISSSEDKELSFTGERDTVQPASGWWIFTTLPEGKTREVRKKRWFQ</sequence>
<name>A0A9P6MEF6_9FUNG</name>
<dbReference type="AlphaFoldDB" id="A0A9P6MEF6"/>
<gene>
    <name evidence="1" type="ORF">BGZ80_007599</name>
</gene>
<evidence type="ECO:0000313" key="2">
    <source>
        <dbReference type="Proteomes" id="UP000703661"/>
    </source>
</evidence>
<organism evidence="1 2">
    <name type="scientific">Entomortierella chlamydospora</name>
    <dbReference type="NCBI Taxonomy" id="101097"/>
    <lineage>
        <taxon>Eukaryota</taxon>
        <taxon>Fungi</taxon>
        <taxon>Fungi incertae sedis</taxon>
        <taxon>Mucoromycota</taxon>
        <taxon>Mortierellomycotina</taxon>
        <taxon>Mortierellomycetes</taxon>
        <taxon>Mortierellales</taxon>
        <taxon>Mortierellaceae</taxon>
        <taxon>Entomortierella</taxon>
    </lineage>
</organism>
<comment type="caution">
    <text evidence="1">The sequence shown here is derived from an EMBL/GenBank/DDBJ whole genome shotgun (WGS) entry which is preliminary data.</text>
</comment>
<reference evidence="1" key="1">
    <citation type="journal article" date="2020" name="Fungal Divers.">
        <title>Resolving the Mortierellaceae phylogeny through synthesis of multi-gene phylogenetics and phylogenomics.</title>
        <authorList>
            <person name="Vandepol N."/>
            <person name="Liber J."/>
            <person name="Desiro A."/>
            <person name="Na H."/>
            <person name="Kennedy M."/>
            <person name="Barry K."/>
            <person name="Grigoriev I.V."/>
            <person name="Miller A.N."/>
            <person name="O'Donnell K."/>
            <person name="Stajich J.E."/>
            <person name="Bonito G."/>
        </authorList>
    </citation>
    <scope>NUCLEOTIDE SEQUENCE</scope>
    <source>
        <strain evidence="1">NRRL 2769</strain>
    </source>
</reference>
<dbReference type="Pfam" id="PF14388">
    <property type="entry name" value="DUF4419"/>
    <property type="match status" value="1"/>
</dbReference>
<dbReference type="InterPro" id="IPR025533">
    <property type="entry name" value="DUF4419"/>
</dbReference>
<proteinExistence type="predicted"/>
<accession>A0A9P6MEF6</accession>